<accession>A0A2A6FU06</accession>
<name>A0A2A6FU06_9MICO</name>
<dbReference type="GO" id="GO:0004190">
    <property type="term" value="F:aspartic-type endopeptidase activity"/>
    <property type="evidence" value="ECO:0007669"/>
    <property type="project" value="InterPro"/>
</dbReference>
<dbReference type="InterPro" id="IPR000045">
    <property type="entry name" value="Prepilin_IV_endopep_pep"/>
</dbReference>
<sequence>MPWCSVPRRGLPVLVRHLWRLSTGTGNSDTRLGRSRYRSGMTIHSVLFIVIAVTVGVIGGWVFTATYADRLIAIAGRRHVSHGMARCGAPSPRFSRTGAAVVTASACGLLAMRLGPSLDALIPLGLVFIGTALAQTDIAVQRLPNSAVGVTTVVTTTLLLIARIAGVAPERVTAAALGAVAMGVLYLIPAVLSPPSMGMGDVKLAVPLGLVVGWFGISTWLLSIAIATTLAGTTGVIIVLSRILTVEALSPVGSENSRIPLAPFMLVGGLCAIVIVP</sequence>
<organism evidence="3 4">
    <name type="scientific">Candidatus Lumbricidiphila eiseniae</name>
    <dbReference type="NCBI Taxonomy" id="1969409"/>
    <lineage>
        <taxon>Bacteria</taxon>
        <taxon>Bacillati</taxon>
        <taxon>Actinomycetota</taxon>
        <taxon>Actinomycetes</taxon>
        <taxon>Micrococcales</taxon>
        <taxon>Microbacteriaceae</taxon>
        <taxon>Candidatus Lumbricidiphila</taxon>
    </lineage>
</organism>
<dbReference type="Gene3D" id="1.20.120.1220">
    <property type="match status" value="1"/>
</dbReference>
<evidence type="ECO:0000313" key="4">
    <source>
        <dbReference type="Proteomes" id="UP000219994"/>
    </source>
</evidence>
<keyword evidence="1" id="KW-0812">Transmembrane</keyword>
<gene>
    <name evidence="3" type="ORF">B5766_01375</name>
</gene>
<feature type="transmembrane region" description="Helical" evidence="1">
    <location>
        <begin position="172"/>
        <end position="192"/>
    </location>
</feature>
<comment type="caution">
    <text evidence="3">The sequence shown here is derived from an EMBL/GenBank/DDBJ whole genome shotgun (WGS) entry which is preliminary data.</text>
</comment>
<feature type="transmembrane region" description="Helical" evidence="1">
    <location>
        <begin position="41"/>
        <end position="63"/>
    </location>
</feature>
<dbReference type="Proteomes" id="UP000219994">
    <property type="component" value="Unassembled WGS sequence"/>
</dbReference>
<keyword evidence="1" id="KW-1133">Transmembrane helix</keyword>
<dbReference type="Pfam" id="PF01478">
    <property type="entry name" value="Peptidase_A24"/>
    <property type="match status" value="1"/>
</dbReference>
<keyword evidence="1" id="KW-0472">Membrane</keyword>
<evidence type="ECO:0000259" key="2">
    <source>
        <dbReference type="Pfam" id="PF01478"/>
    </source>
</evidence>
<feature type="domain" description="Prepilin type IV endopeptidase peptidase" evidence="2">
    <location>
        <begin position="127"/>
        <end position="229"/>
    </location>
</feature>
<feature type="transmembrane region" description="Helical" evidence="1">
    <location>
        <begin position="147"/>
        <end position="166"/>
    </location>
</feature>
<protein>
    <recommendedName>
        <fullName evidence="2">Prepilin type IV endopeptidase peptidase domain-containing protein</fullName>
    </recommendedName>
</protein>
<feature type="transmembrane region" description="Helical" evidence="1">
    <location>
        <begin position="120"/>
        <end position="140"/>
    </location>
</feature>
<reference evidence="4" key="1">
    <citation type="submission" date="2017-03" db="EMBL/GenBank/DDBJ databases">
        <authorList>
            <person name="Lund M.B."/>
        </authorList>
    </citation>
    <scope>NUCLEOTIDE SEQUENCE [LARGE SCALE GENOMIC DNA]</scope>
</reference>
<dbReference type="EMBL" id="NAEP01000017">
    <property type="protein sequence ID" value="PDQ36374.1"/>
    <property type="molecule type" value="Genomic_DNA"/>
</dbReference>
<proteinExistence type="predicted"/>
<feature type="transmembrane region" description="Helical" evidence="1">
    <location>
        <begin position="259"/>
        <end position="276"/>
    </location>
</feature>
<dbReference type="GO" id="GO:0016020">
    <property type="term" value="C:membrane"/>
    <property type="evidence" value="ECO:0007669"/>
    <property type="project" value="InterPro"/>
</dbReference>
<dbReference type="AlphaFoldDB" id="A0A2A6FU06"/>
<evidence type="ECO:0000256" key="1">
    <source>
        <dbReference type="SAM" id="Phobius"/>
    </source>
</evidence>
<evidence type="ECO:0000313" key="3">
    <source>
        <dbReference type="EMBL" id="PDQ36374.1"/>
    </source>
</evidence>